<evidence type="ECO:0000313" key="2">
    <source>
        <dbReference type="Proteomes" id="UP001060085"/>
    </source>
</evidence>
<keyword evidence="2" id="KW-1185">Reference proteome</keyword>
<proteinExistence type="predicted"/>
<name>A0ACB9ZZC4_CATRO</name>
<accession>A0ACB9ZZC4</accession>
<dbReference type="Proteomes" id="UP001060085">
    <property type="component" value="Linkage Group LG07"/>
</dbReference>
<reference evidence="2" key="1">
    <citation type="journal article" date="2023" name="Nat. Plants">
        <title>Single-cell RNA sequencing provides a high-resolution roadmap for understanding the multicellular compartmentation of specialized metabolism.</title>
        <authorList>
            <person name="Sun S."/>
            <person name="Shen X."/>
            <person name="Li Y."/>
            <person name="Li Y."/>
            <person name="Wang S."/>
            <person name="Li R."/>
            <person name="Zhang H."/>
            <person name="Shen G."/>
            <person name="Guo B."/>
            <person name="Wei J."/>
            <person name="Xu J."/>
            <person name="St-Pierre B."/>
            <person name="Chen S."/>
            <person name="Sun C."/>
        </authorList>
    </citation>
    <scope>NUCLEOTIDE SEQUENCE [LARGE SCALE GENOMIC DNA]</scope>
</reference>
<organism evidence="1 2">
    <name type="scientific">Catharanthus roseus</name>
    <name type="common">Madagascar periwinkle</name>
    <name type="synonym">Vinca rosea</name>
    <dbReference type="NCBI Taxonomy" id="4058"/>
    <lineage>
        <taxon>Eukaryota</taxon>
        <taxon>Viridiplantae</taxon>
        <taxon>Streptophyta</taxon>
        <taxon>Embryophyta</taxon>
        <taxon>Tracheophyta</taxon>
        <taxon>Spermatophyta</taxon>
        <taxon>Magnoliopsida</taxon>
        <taxon>eudicotyledons</taxon>
        <taxon>Gunneridae</taxon>
        <taxon>Pentapetalae</taxon>
        <taxon>asterids</taxon>
        <taxon>lamiids</taxon>
        <taxon>Gentianales</taxon>
        <taxon>Apocynaceae</taxon>
        <taxon>Rauvolfioideae</taxon>
        <taxon>Vinceae</taxon>
        <taxon>Catharanthinae</taxon>
        <taxon>Catharanthus</taxon>
    </lineage>
</organism>
<gene>
    <name evidence="1" type="ORF">M9H77_30891</name>
</gene>
<evidence type="ECO:0000313" key="1">
    <source>
        <dbReference type="EMBL" id="KAI5653704.1"/>
    </source>
</evidence>
<sequence>MSLNTPPSHKPLISATLPISKEKEYVNRRFSSLRIFLERGVGREKAFFERFIVPRLPTAEELGIPPIVDRLGSLLGSRKMGLSSRTAGLVGEQHVYSFDLKSTTDRWPLLLLLLFEVMQYCFDTSFASSVVLSVLGYNIFEVPLVQTPRTGVPRPRLCFEKYGVFGDDVVIADQKGVRFDSRPFFGLLQISSRFSSFLTIFQGAGCESQLEEPLSGSPVDYPYLQGVFPGRK</sequence>
<comment type="caution">
    <text evidence="1">The sequence shown here is derived from an EMBL/GenBank/DDBJ whole genome shotgun (WGS) entry which is preliminary data.</text>
</comment>
<protein>
    <submittedName>
        <fullName evidence="1">Uncharacterized protein</fullName>
    </submittedName>
</protein>
<dbReference type="EMBL" id="CM044707">
    <property type="protein sequence ID" value="KAI5653704.1"/>
    <property type="molecule type" value="Genomic_DNA"/>
</dbReference>